<gene>
    <name evidence="2" type="ORF">K435DRAFT_357187</name>
</gene>
<protein>
    <submittedName>
        <fullName evidence="2">Uncharacterized protein</fullName>
    </submittedName>
</protein>
<dbReference type="Proteomes" id="UP000297245">
    <property type="component" value="Unassembled WGS sequence"/>
</dbReference>
<evidence type="ECO:0000313" key="2">
    <source>
        <dbReference type="EMBL" id="THU86980.1"/>
    </source>
</evidence>
<keyword evidence="3" id="KW-1185">Reference proteome</keyword>
<sequence length="433" mass="49001">MYWHCGTLLGRHLPTGKFNLGKIFFNQATLHKVDEWLTDIWSSSSDEFDKSDLRKHVGKPLDHIPGWLEHILKFNEKDLEPHWTETQTAISISRSKWSFSSEPGSVEPASWVSAIILFTLFKIHGLKPLTAERFVDTIKYTHADFPLRKTPAFSNTPPSNLFHEALKRSGHTCWSERSYGPNSLTNLYFSAYSLLLDTSDVPVVGCEEGKHRTKCTACHAKCAFHDLSSVLDEELLGHPLQSLLEKDKKERVKRLITKLNYPRSQKKLDLRYAPPLNQVDLMTLTKKLSSLSNLFQYALDNVQDMGLLNEGGKISLGFTNSANAYLEDKDEDEEEEDTEALDIEDPEEEEDTQASSPSMPEPESSAQLPEPVSNHENDTLNFEHLENLAQPFHSVSGDNSSYAYHNNHPNFSATQVPQTQDVVSDEILEIVDS</sequence>
<dbReference type="EMBL" id="ML179469">
    <property type="protein sequence ID" value="THU86980.1"/>
    <property type="molecule type" value="Genomic_DNA"/>
</dbReference>
<feature type="compositionally biased region" description="Acidic residues" evidence="1">
    <location>
        <begin position="328"/>
        <end position="352"/>
    </location>
</feature>
<evidence type="ECO:0000256" key="1">
    <source>
        <dbReference type="SAM" id="MobiDB-lite"/>
    </source>
</evidence>
<evidence type="ECO:0000313" key="3">
    <source>
        <dbReference type="Proteomes" id="UP000297245"/>
    </source>
</evidence>
<feature type="compositionally biased region" description="Low complexity" evidence="1">
    <location>
        <begin position="355"/>
        <end position="365"/>
    </location>
</feature>
<feature type="compositionally biased region" description="Basic and acidic residues" evidence="1">
    <location>
        <begin position="373"/>
        <end position="386"/>
    </location>
</feature>
<proteinExistence type="predicted"/>
<reference evidence="2 3" key="1">
    <citation type="journal article" date="2019" name="Nat. Ecol. Evol.">
        <title>Megaphylogeny resolves global patterns of mushroom evolution.</title>
        <authorList>
            <person name="Varga T."/>
            <person name="Krizsan K."/>
            <person name="Foldi C."/>
            <person name="Dima B."/>
            <person name="Sanchez-Garcia M."/>
            <person name="Sanchez-Ramirez S."/>
            <person name="Szollosi G.J."/>
            <person name="Szarkandi J.G."/>
            <person name="Papp V."/>
            <person name="Albert L."/>
            <person name="Andreopoulos W."/>
            <person name="Angelini C."/>
            <person name="Antonin V."/>
            <person name="Barry K.W."/>
            <person name="Bougher N.L."/>
            <person name="Buchanan P."/>
            <person name="Buyck B."/>
            <person name="Bense V."/>
            <person name="Catcheside P."/>
            <person name="Chovatia M."/>
            <person name="Cooper J."/>
            <person name="Damon W."/>
            <person name="Desjardin D."/>
            <person name="Finy P."/>
            <person name="Geml J."/>
            <person name="Haridas S."/>
            <person name="Hughes K."/>
            <person name="Justo A."/>
            <person name="Karasinski D."/>
            <person name="Kautmanova I."/>
            <person name="Kiss B."/>
            <person name="Kocsube S."/>
            <person name="Kotiranta H."/>
            <person name="LaButti K.M."/>
            <person name="Lechner B.E."/>
            <person name="Liimatainen K."/>
            <person name="Lipzen A."/>
            <person name="Lukacs Z."/>
            <person name="Mihaltcheva S."/>
            <person name="Morgado L.N."/>
            <person name="Niskanen T."/>
            <person name="Noordeloos M.E."/>
            <person name="Ohm R.A."/>
            <person name="Ortiz-Santana B."/>
            <person name="Ovrebo C."/>
            <person name="Racz N."/>
            <person name="Riley R."/>
            <person name="Savchenko A."/>
            <person name="Shiryaev A."/>
            <person name="Soop K."/>
            <person name="Spirin V."/>
            <person name="Szebenyi C."/>
            <person name="Tomsovsky M."/>
            <person name="Tulloss R.E."/>
            <person name="Uehling J."/>
            <person name="Grigoriev I.V."/>
            <person name="Vagvolgyi C."/>
            <person name="Papp T."/>
            <person name="Martin F.M."/>
            <person name="Miettinen O."/>
            <person name="Hibbett D.S."/>
            <person name="Nagy L.G."/>
        </authorList>
    </citation>
    <scope>NUCLEOTIDE SEQUENCE [LARGE SCALE GENOMIC DNA]</scope>
    <source>
        <strain evidence="2 3">CBS 962.96</strain>
    </source>
</reference>
<feature type="region of interest" description="Disordered" evidence="1">
    <location>
        <begin position="326"/>
        <end position="418"/>
    </location>
</feature>
<dbReference type="AlphaFoldDB" id="A0A4S8LDZ9"/>
<name>A0A4S8LDZ9_DENBC</name>
<feature type="compositionally biased region" description="Polar residues" evidence="1">
    <location>
        <begin position="396"/>
        <end position="418"/>
    </location>
</feature>
<accession>A0A4S8LDZ9</accession>
<organism evidence="2 3">
    <name type="scientific">Dendrothele bispora (strain CBS 962.96)</name>
    <dbReference type="NCBI Taxonomy" id="1314807"/>
    <lineage>
        <taxon>Eukaryota</taxon>
        <taxon>Fungi</taxon>
        <taxon>Dikarya</taxon>
        <taxon>Basidiomycota</taxon>
        <taxon>Agaricomycotina</taxon>
        <taxon>Agaricomycetes</taxon>
        <taxon>Agaricomycetidae</taxon>
        <taxon>Agaricales</taxon>
        <taxon>Agaricales incertae sedis</taxon>
        <taxon>Dendrothele</taxon>
    </lineage>
</organism>
<dbReference type="OrthoDB" id="3115065at2759"/>